<protein>
    <submittedName>
        <fullName evidence="2">Uncharacterized protein</fullName>
    </submittedName>
</protein>
<dbReference type="AlphaFoldDB" id="A0AAW1LYN3"/>
<organism evidence="2 3">
    <name type="scientific">Popillia japonica</name>
    <name type="common">Japanese beetle</name>
    <dbReference type="NCBI Taxonomy" id="7064"/>
    <lineage>
        <taxon>Eukaryota</taxon>
        <taxon>Metazoa</taxon>
        <taxon>Ecdysozoa</taxon>
        <taxon>Arthropoda</taxon>
        <taxon>Hexapoda</taxon>
        <taxon>Insecta</taxon>
        <taxon>Pterygota</taxon>
        <taxon>Neoptera</taxon>
        <taxon>Endopterygota</taxon>
        <taxon>Coleoptera</taxon>
        <taxon>Polyphaga</taxon>
        <taxon>Scarabaeiformia</taxon>
        <taxon>Scarabaeidae</taxon>
        <taxon>Rutelinae</taxon>
        <taxon>Popillia</taxon>
    </lineage>
</organism>
<feature type="region of interest" description="Disordered" evidence="1">
    <location>
        <begin position="1"/>
        <end position="23"/>
    </location>
</feature>
<gene>
    <name evidence="2" type="ORF">QE152_g9918</name>
</gene>
<dbReference type="EMBL" id="JASPKY010000087">
    <property type="protein sequence ID" value="KAK9738437.1"/>
    <property type="molecule type" value="Genomic_DNA"/>
</dbReference>
<proteinExistence type="predicted"/>
<evidence type="ECO:0000313" key="2">
    <source>
        <dbReference type="EMBL" id="KAK9738437.1"/>
    </source>
</evidence>
<name>A0AAW1LYN3_POPJA</name>
<keyword evidence="3" id="KW-1185">Reference proteome</keyword>
<dbReference type="Proteomes" id="UP001458880">
    <property type="component" value="Unassembled WGS sequence"/>
</dbReference>
<accession>A0AAW1LYN3</accession>
<comment type="caution">
    <text evidence="2">The sequence shown here is derived from an EMBL/GenBank/DDBJ whole genome shotgun (WGS) entry which is preliminary data.</text>
</comment>
<sequence>MKERRPANPFNSSHCRPFGEESQNFTSERSWSVSEWQLRIGLPPVVECTKMTFNKTVATIWSKDGVRQQSTLYDNLFNVINAVTSIRNHREVTSLQDTCQANKANARLETITHLPFHFR</sequence>
<evidence type="ECO:0000313" key="3">
    <source>
        <dbReference type="Proteomes" id="UP001458880"/>
    </source>
</evidence>
<evidence type="ECO:0000256" key="1">
    <source>
        <dbReference type="SAM" id="MobiDB-lite"/>
    </source>
</evidence>
<reference evidence="2 3" key="1">
    <citation type="journal article" date="2024" name="BMC Genomics">
        <title>De novo assembly and annotation of Popillia japonica's genome with initial clues to its potential as an invasive pest.</title>
        <authorList>
            <person name="Cucini C."/>
            <person name="Boschi S."/>
            <person name="Funari R."/>
            <person name="Cardaioli E."/>
            <person name="Iannotti N."/>
            <person name="Marturano G."/>
            <person name="Paoli F."/>
            <person name="Bruttini M."/>
            <person name="Carapelli A."/>
            <person name="Frati F."/>
            <person name="Nardi F."/>
        </authorList>
    </citation>
    <scope>NUCLEOTIDE SEQUENCE [LARGE SCALE GENOMIC DNA]</scope>
    <source>
        <strain evidence="2">DMR45628</strain>
    </source>
</reference>